<dbReference type="InterPro" id="IPR001810">
    <property type="entry name" value="F-box_dom"/>
</dbReference>
<dbReference type="Pfam" id="PF13621">
    <property type="entry name" value="Cupin_8"/>
    <property type="match status" value="1"/>
</dbReference>
<dbReference type="PANTHER" id="PTHR12480:SF21">
    <property type="entry name" value="JMJC DOMAIN-CONTAINING PROTEIN 8"/>
    <property type="match status" value="1"/>
</dbReference>
<evidence type="ECO:0000313" key="5">
    <source>
        <dbReference type="EMBL" id="QGN14302.1"/>
    </source>
</evidence>
<keyword evidence="1" id="KW-0175">Coiled coil</keyword>
<dbReference type="Pfam" id="PF12937">
    <property type="entry name" value="F-box-like"/>
    <property type="match status" value="1"/>
</dbReference>
<dbReference type="InterPro" id="IPR050910">
    <property type="entry name" value="JMJD6_ArgDemeth/LysHydrox"/>
</dbReference>
<dbReference type="SMART" id="SM00558">
    <property type="entry name" value="JmjC"/>
    <property type="match status" value="1"/>
</dbReference>
<accession>A0ABX6ETF8</accession>
<proteinExistence type="predicted"/>
<feature type="domain" description="JmjC" evidence="4">
    <location>
        <begin position="285"/>
        <end position="452"/>
    </location>
</feature>
<reference evidence="5 6" key="1">
    <citation type="submission" date="2016-03" db="EMBL/GenBank/DDBJ databases">
        <title>How can Kluyveromyces marxianus grow so fast - potential evolutionary course in Saccharomyces Complex revealed by comparative genomics.</title>
        <authorList>
            <person name="Mo W."/>
            <person name="Lu W."/>
            <person name="Yang X."/>
            <person name="Qi J."/>
            <person name="Lv H."/>
        </authorList>
    </citation>
    <scope>NUCLEOTIDE SEQUENCE [LARGE SCALE GENOMIC DNA]</scope>
    <source>
        <strain evidence="5 6">FIM1</strain>
    </source>
</reference>
<evidence type="ECO:0000313" key="6">
    <source>
        <dbReference type="Proteomes" id="UP000422736"/>
    </source>
</evidence>
<dbReference type="InterPro" id="IPR036047">
    <property type="entry name" value="F-box-like_dom_sf"/>
</dbReference>
<dbReference type="InterPro" id="IPR003347">
    <property type="entry name" value="JmjC_dom"/>
</dbReference>
<dbReference type="EMBL" id="CP015055">
    <property type="protein sequence ID" value="QGN14302.1"/>
    <property type="molecule type" value="Genomic_DNA"/>
</dbReference>
<dbReference type="PROSITE" id="PS51184">
    <property type="entry name" value="JMJC"/>
    <property type="match status" value="1"/>
</dbReference>
<gene>
    <name evidence="5" type="ORF">FIM1_959</name>
</gene>
<dbReference type="SUPFAM" id="SSF51197">
    <property type="entry name" value="Clavaminate synthase-like"/>
    <property type="match status" value="1"/>
</dbReference>
<dbReference type="Gene3D" id="2.60.120.650">
    <property type="entry name" value="Cupin"/>
    <property type="match status" value="1"/>
</dbReference>
<organism evidence="5 6">
    <name type="scientific">Kluyveromyces marxianus</name>
    <name type="common">Yeast</name>
    <name type="synonym">Candida kefyr</name>
    <dbReference type="NCBI Taxonomy" id="4911"/>
    <lineage>
        <taxon>Eukaryota</taxon>
        <taxon>Fungi</taxon>
        <taxon>Dikarya</taxon>
        <taxon>Ascomycota</taxon>
        <taxon>Saccharomycotina</taxon>
        <taxon>Saccharomycetes</taxon>
        <taxon>Saccharomycetales</taxon>
        <taxon>Saccharomycetaceae</taxon>
        <taxon>Kluyveromyces</taxon>
    </lineage>
</organism>
<dbReference type="Proteomes" id="UP000422736">
    <property type="component" value="Chromosome 2"/>
</dbReference>
<feature type="domain" description="F-box" evidence="3">
    <location>
        <begin position="56"/>
        <end position="103"/>
    </location>
</feature>
<feature type="region of interest" description="Disordered" evidence="2">
    <location>
        <begin position="1"/>
        <end position="36"/>
    </location>
</feature>
<keyword evidence="6" id="KW-1185">Reference proteome</keyword>
<dbReference type="Gene3D" id="1.20.1280.50">
    <property type="match status" value="1"/>
</dbReference>
<evidence type="ECO:0000259" key="3">
    <source>
        <dbReference type="PROSITE" id="PS50181"/>
    </source>
</evidence>
<sequence length="580" mass="67151">MTTSHQQVKRPRKIPNYRIPPFTSAPTHPLGVKPSGNALIESASQKDIKNTSKKLLGNLSVLPEDLLIELISYIDDPKDLQSLGSCSRILYAYTYDEELWRKIYTKEYLRLENELENPDQERISPFGCSEWKGSWRKTLLKLDEEALIQCNNLIFSDTLYRPYQCSKIDYQELFKKVIEFEKSSYDLGTTLNPEFGVPRFQEDDFSISTFHQEYIQKPFILQNQNAKNDDGTPRWPRWTLDDLLKRFPHELFRQEAVKWDLSLYARYFKANRDESPLYLFDCNSSAIKVISKEYKPPAIYQDDYFKLFQENGVKCRPDHRWLIAGPARSGSTFHKDPNHTSAWNTGLCGMKLWVMLPPGENPPGVMTDKEEEEVTSPVGIAEWIISGYYNDAVRLAQEGRCQICVTFPGECIYVPSGWWHSVINLTDSVALTENFVPEPIVPKVMNFFKNKPTQISGFHLKDFLQSVRTYLQEDRQNSDRIEKLRSFVENSADYKLDNEDCGVLDTKELHPPIYEFFVELISTSKYADKLEQFSNKMAALEQAVLQEKRANAAANVRESEAWNQLTKQASESFSFGFSFE</sequence>
<dbReference type="PROSITE" id="PS50181">
    <property type="entry name" value="FBOX"/>
    <property type="match status" value="1"/>
</dbReference>
<evidence type="ECO:0000259" key="4">
    <source>
        <dbReference type="PROSITE" id="PS51184"/>
    </source>
</evidence>
<protein>
    <submittedName>
        <fullName evidence="5">JmjC super family</fullName>
    </submittedName>
</protein>
<dbReference type="SUPFAM" id="SSF81383">
    <property type="entry name" value="F-box domain"/>
    <property type="match status" value="1"/>
</dbReference>
<feature type="coiled-coil region" evidence="1">
    <location>
        <begin position="523"/>
        <end position="550"/>
    </location>
</feature>
<evidence type="ECO:0000256" key="2">
    <source>
        <dbReference type="SAM" id="MobiDB-lite"/>
    </source>
</evidence>
<dbReference type="InterPro" id="IPR041667">
    <property type="entry name" value="Cupin_8"/>
</dbReference>
<name>A0ABX6ETF8_KLUMA</name>
<dbReference type="PANTHER" id="PTHR12480">
    <property type="entry name" value="ARGININE DEMETHYLASE AND LYSYL-HYDROXYLASE JMJD"/>
    <property type="match status" value="1"/>
</dbReference>
<evidence type="ECO:0000256" key="1">
    <source>
        <dbReference type="SAM" id="Coils"/>
    </source>
</evidence>